<gene>
    <name evidence="2" type="ORF">FcAc13_10035</name>
</gene>
<evidence type="ECO:0000313" key="3">
    <source>
        <dbReference type="Proteomes" id="UP000651208"/>
    </source>
</evidence>
<sequence length="129" mass="14102">MKNYNVYKHADGKVEAVKQGWSWPGFLFGAIWALVKKLWSVAAILIGIAVLINIISVMMMPSSYDYYEQSTSAAAFGLFGNLLQLGIAIFLGVKGNSLREANLTKRGYAFVANINANNPDEAISIALKQ</sequence>
<keyword evidence="1" id="KW-0812">Transmembrane</keyword>
<feature type="transmembrane region" description="Helical" evidence="1">
    <location>
        <begin position="42"/>
        <end position="61"/>
    </location>
</feature>
<evidence type="ECO:0000256" key="1">
    <source>
        <dbReference type="SAM" id="Phobius"/>
    </source>
</evidence>
<keyword evidence="1" id="KW-1133">Transmembrane helix</keyword>
<protein>
    <submittedName>
        <fullName evidence="2">DUF2628 domain-containing protein</fullName>
    </submittedName>
</protein>
<reference evidence="2 3" key="1">
    <citation type="submission" date="2020-06" db="EMBL/GenBank/DDBJ databases">
        <title>Frischella cerana isolated from Apis cerana gut homogenate.</title>
        <authorList>
            <person name="Wolter L.A."/>
            <person name="Suenami S."/>
            <person name="Miyazaki R."/>
        </authorList>
    </citation>
    <scope>NUCLEOTIDE SEQUENCE [LARGE SCALE GENOMIC DNA]</scope>
    <source>
        <strain evidence="2 3">Ac13</strain>
    </source>
</reference>
<keyword evidence="1" id="KW-0472">Membrane</keyword>
<name>A0ABR7R015_9GAMM</name>
<dbReference type="Proteomes" id="UP000651208">
    <property type="component" value="Unassembled WGS sequence"/>
</dbReference>
<comment type="caution">
    <text evidence="2">The sequence shown here is derived from an EMBL/GenBank/DDBJ whole genome shotgun (WGS) entry which is preliminary data.</text>
</comment>
<feature type="transmembrane region" description="Helical" evidence="1">
    <location>
        <begin position="73"/>
        <end position="93"/>
    </location>
</feature>
<evidence type="ECO:0000313" key="2">
    <source>
        <dbReference type="EMBL" id="MBC9131641.1"/>
    </source>
</evidence>
<accession>A0ABR7R015</accession>
<keyword evidence="3" id="KW-1185">Reference proteome</keyword>
<proteinExistence type="predicted"/>
<dbReference type="EMBL" id="JABURY010000019">
    <property type="protein sequence ID" value="MBC9131641.1"/>
    <property type="molecule type" value="Genomic_DNA"/>
</dbReference>
<dbReference type="RefSeq" id="WP_187756083.1">
    <property type="nucleotide sequence ID" value="NZ_JABURY010000019.1"/>
</dbReference>
<organism evidence="2 3">
    <name type="scientific">Frischella japonica</name>
    <dbReference type="NCBI Taxonomy" id="2741544"/>
    <lineage>
        <taxon>Bacteria</taxon>
        <taxon>Pseudomonadati</taxon>
        <taxon>Pseudomonadota</taxon>
        <taxon>Gammaproteobacteria</taxon>
        <taxon>Orbales</taxon>
        <taxon>Orbaceae</taxon>
        <taxon>Frischella</taxon>
    </lineage>
</organism>
<dbReference type="Pfam" id="PF10947">
    <property type="entry name" value="DUF2628"/>
    <property type="match status" value="1"/>
</dbReference>
<dbReference type="InterPro" id="IPR024399">
    <property type="entry name" value="DUF2628"/>
</dbReference>